<keyword evidence="2" id="KW-0521">NADP</keyword>
<dbReference type="PANTHER" id="PTHR43618:SF4">
    <property type="entry name" value="SHORT CHAIN DEHYDROGENASE_REDUCTASE FAMILY (AFU_ORTHOLOGUE AFUA_7G04540)"/>
    <property type="match status" value="1"/>
</dbReference>
<gene>
    <name evidence="5" type="ORF">BCR35DRAFT_294083</name>
</gene>
<comment type="caution">
    <text evidence="5">The sequence shown here is derived from an EMBL/GenBank/DDBJ whole genome shotgun (WGS) entry which is preliminary data.</text>
</comment>
<sequence>MPAPSLSTLKADNLFNLEGVVAVITGGSSGIGAMLASTLLANGARVYVVGLDQKEVDEFATKYNVLAGDVRSSGSIIGVQGDVSTKAEAKRLADLIASKEKYVTCLFNNAGITGPASEYPEKPDAKSFVESYFDGLSEDDFKQVHSVNSIGPFFLSLAFLPLLEASKQAPYGDKFQPQIINTSSMNGWTKDPITSGRSWAYLASKAAIASLTPQLAHDFLPLGVRVNSIAPGWFVTGMSAPGSVDSYGVTNKPELQSESMGFKTPVGGSGGPKDVGSVALSLLVNRFINGETILVDGGTLLVHPSSY</sequence>
<keyword evidence="6" id="KW-1185">Reference proteome</keyword>
<dbReference type="PANTHER" id="PTHR43618">
    <property type="entry name" value="7-ALPHA-HYDROXYSTEROID DEHYDROGENASE"/>
    <property type="match status" value="1"/>
</dbReference>
<dbReference type="CDD" id="cd05233">
    <property type="entry name" value="SDR_c"/>
    <property type="match status" value="1"/>
</dbReference>
<evidence type="ECO:0000313" key="5">
    <source>
        <dbReference type="EMBL" id="ORY72761.1"/>
    </source>
</evidence>
<dbReference type="InterPro" id="IPR036291">
    <property type="entry name" value="NAD(P)-bd_dom_sf"/>
</dbReference>
<keyword evidence="3" id="KW-0560">Oxidoreductase</keyword>
<proteinExistence type="inferred from homology"/>
<dbReference type="EMBL" id="MCGR01000050">
    <property type="protein sequence ID" value="ORY72761.1"/>
    <property type="molecule type" value="Genomic_DNA"/>
</dbReference>
<name>A0A1Y2EMF6_9BASI</name>
<dbReference type="InterPro" id="IPR002347">
    <property type="entry name" value="SDR_fam"/>
</dbReference>
<evidence type="ECO:0000313" key="6">
    <source>
        <dbReference type="Proteomes" id="UP000193467"/>
    </source>
</evidence>
<evidence type="ECO:0000256" key="1">
    <source>
        <dbReference type="ARBA" id="ARBA00006484"/>
    </source>
</evidence>
<dbReference type="Proteomes" id="UP000193467">
    <property type="component" value="Unassembled WGS sequence"/>
</dbReference>
<evidence type="ECO:0008006" key="7">
    <source>
        <dbReference type="Google" id="ProtNLM"/>
    </source>
</evidence>
<accession>A0A1Y2EMF6</accession>
<organism evidence="5 6">
    <name type="scientific">Leucosporidium creatinivorum</name>
    <dbReference type="NCBI Taxonomy" id="106004"/>
    <lineage>
        <taxon>Eukaryota</taxon>
        <taxon>Fungi</taxon>
        <taxon>Dikarya</taxon>
        <taxon>Basidiomycota</taxon>
        <taxon>Pucciniomycotina</taxon>
        <taxon>Microbotryomycetes</taxon>
        <taxon>Leucosporidiales</taxon>
        <taxon>Leucosporidium</taxon>
    </lineage>
</organism>
<dbReference type="InterPro" id="IPR052178">
    <property type="entry name" value="Sec_Metab_Biosynth_SDR"/>
</dbReference>
<dbReference type="Gene3D" id="3.40.50.720">
    <property type="entry name" value="NAD(P)-binding Rossmann-like Domain"/>
    <property type="match status" value="1"/>
</dbReference>
<dbReference type="PRINTS" id="PR00081">
    <property type="entry name" value="GDHRDH"/>
</dbReference>
<reference evidence="5 6" key="1">
    <citation type="submission" date="2016-07" db="EMBL/GenBank/DDBJ databases">
        <title>Pervasive Adenine N6-methylation of Active Genes in Fungi.</title>
        <authorList>
            <consortium name="DOE Joint Genome Institute"/>
            <person name="Mondo S.J."/>
            <person name="Dannebaum R.O."/>
            <person name="Kuo R.C."/>
            <person name="Labutti K."/>
            <person name="Haridas S."/>
            <person name="Kuo A."/>
            <person name="Salamov A."/>
            <person name="Ahrendt S.R."/>
            <person name="Lipzen A."/>
            <person name="Sullivan W."/>
            <person name="Andreopoulos W.B."/>
            <person name="Clum A."/>
            <person name="Lindquist E."/>
            <person name="Daum C."/>
            <person name="Ramamoorthy G.K."/>
            <person name="Gryganskyi A."/>
            <person name="Culley D."/>
            <person name="Magnuson J.K."/>
            <person name="James T.Y."/>
            <person name="O'Malley M.A."/>
            <person name="Stajich J.E."/>
            <person name="Spatafora J.W."/>
            <person name="Visel A."/>
            <person name="Grigoriev I.V."/>
        </authorList>
    </citation>
    <scope>NUCLEOTIDE SEQUENCE [LARGE SCALE GENOMIC DNA]</scope>
    <source>
        <strain evidence="5 6">62-1032</strain>
    </source>
</reference>
<evidence type="ECO:0000256" key="3">
    <source>
        <dbReference type="ARBA" id="ARBA00023002"/>
    </source>
</evidence>
<comment type="similarity">
    <text evidence="1 4">Belongs to the short-chain dehydrogenases/reductases (SDR) family.</text>
</comment>
<dbReference type="AlphaFoldDB" id="A0A1Y2EMF6"/>
<dbReference type="PRINTS" id="PR00080">
    <property type="entry name" value="SDRFAMILY"/>
</dbReference>
<dbReference type="GO" id="GO:0016491">
    <property type="term" value="F:oxidoreductase activity"/>
    <property type="evidence" value="ECO:0007669"/>
    <property type="project" value="UniProtKB-KW"/>
</dbReference>
<dbReference type="Pfam" id="PF00106">
    <property type="entry name" value="adh_short"/>
    <property type="match status" value="1"/>
</dbReference>
<dbReference type="SUPFAM" id="SSF51735">
    <property type="entry name" value="NAD(P)-binding Rossmann-fold domains"/>
    <property type="match status" value="1"/>
</dbReference>
<protein>
    <recommendedName>
        <fullName evidence="7">NAD(P)-binding protein</fullName>
    </recommendedName>
</protein>
<evidence type="ECO:0000256" key="2">
    <source>
        <dbReference type="ARBA" id="ARBA00022857"/>
    </source>
</evidence>
<dbReference type="OrthoDB" id="3819888at2759"/>
<evidence type="ECO:0000256" key="4">
    <source>
        <dbReference type="RuleBase" id="RU000363"/>
    </source>
</evidence>
<dbReference type="InParanoid" id="A0A1Y2EMF6"/>
<dbReference type="STRING" id="106004.A0A1Y2EMF6"/>